<evidence type="ECO:0000256" key="9">
    <source>
        <dbReference type="HAMAP-Rule" id="MF_00344"/>
    </source>
</evidence>
<dbReference type="EC" id="6.3.5.2" evidence="9"/>
<evidence type="ECO:0000256" key="7">
    <source>
        <dbReference type="ARBA" id="ARBA00022840"/>
    </source>
</evidence>
<dbReference type="Gene3D" id="3.40.50.880">
    <property type="match status" value="1"/>
</dbReference>
<dbReference type="UniPathway" id="UPA00189">
    <property type="reaction ID" value="UER00296"/>
</dbReference>
<feature type="binding site" evidence="10">
    <location>
        <begin position="229"/>
        <end position="235"/>
    </location>
    <ligand>
        <name>ATP</name>
        <dbReference type="ChEBI" id="CHEBI:30616"/>
    </ligand>
</feature>
<comment type="catalytic activity">
    <reaction evidence="9">
        <text>XMP + L-glutamine + ATP + H2O = GMP + L-glutamate + AMP + diphosphate + 2 H(+)</text>
        <dbReference type="Rhea" id="RHEA:11680"/>
        <dbReference type="ChEBI" id="CHEBI:15377"/>
        <dbReference type="ChEBI" id="CHEBI:15378"/>
        <dbReference type="ChEBI" id="CHEBI:29985"/>
        <dbReference type="ChEBI" id="CHEBI:30616"/>
        <dbReference type="ChEBI" id="CHEBI:33019"/>
        <dbReference type="ChEBI" id="CHEBI:57464"/>
        <dbReference type="ChEBI" id="CHEBI:58115"/>
        <dbReference type="ChEBI" id="CHEBI:58359"/>
        <dbReference type="ChEBI" id="CHEBI:456215"/>
        <dbReference type="EC" id="6.3.5.2"/>
    </reaction>
</comment>
<dbReference type="PRINTS" id="PR00096">
    <property type="entry name" value="GATASE"/>
</dbReference>
<dbReference type="AlphaFoldDB" id="A0A0S4KQS9"/>
<dbReference type="InterPro" id="IPR025777">
    <property type="entry name" value="GMPS_ATP_PPase_dom"/>
</dbReference>
<comment type="pathway">
    <text evidence="2 9">Purine metabolism; GMP biosynthesis; GMP from XMP (L-Gln route): step 1/1.</text>
</comment>
<keyword evidence="12" id="KW-0808">Transferase</keyword>
<organism evidence="12 13">
    <name type="scientific">Candidatus Nitrospira inopinata</name>
    <dbReference type="NCBI Taxonomy" id="1715989"/>
    <lineage>
        <taxon>Bacteria</taxon>
        <taxon>Pseudomonadati</taxon>
        <taxon>Nitrospirota</taxon>
        <taxon>Nitrospiria</taxon>
        <taxon>Nitrospirales</taxon>
        <taxon>Nitrospiraceae</taxon>
        <taxon>Nitrospira</taxon>
    </lineage>
</organism>
<evidence type="ECO:0000256" key="1">
    <source>
        <dbReference type="ARBA" id="ARBA00002332"/>
    </source>
</evidence>
<feature type="active site" evidence="9">
    <location>
        <position position="175"/>
    </location>
</feature>
<keyword evidence="8 9" id="KW-0315">Glutamine amidotransferase</keyword>
<dbReference type="FunFam" id="3.30.300.10:FF:000002">
    <property type="entry name" value="GMP synthase [glutamine-hydrolyzing]"/>
    <property type="match status" value="1"/>
</dbReference>
<dbReference type="GO" id="GO:0003921">
    <property type="term" value="F:GMP synthase activity"/>
    <property type="evidence" value="ECO:0007669"/>
    <property type="project" value="InterPro"/>
</dbReference>
<dbReference type="NCBIfam" id="NF000848">
    <property type="entry name" value="PRK00074.1"/>
    <property type="match status" value="1"/>
</dbReference>
<evidence type="ECO:0000259" key="11">
    <source>
        <dbReference type="PROSITE" id="PS51553"/>
    </source>
</evidence>
<evidence type="ECO:0000256" key="4">
    <source>
        <dbReference type="ARBA" id="ARBA00022741"/>
    </source>
</evidence>
<dbReference type="STRING" id="1715989.NITINOP_1828"/>
<dbReference type="EMBL" id="LN885086">
    <property type="protein sequence ID" value="CUQ66803.1"/>
    <property type="molecule type" value="Genomic_DNA"/>
</dbReference>
<dbReference type="InterPro" id="IPR029062">
    <property type="entry name" value="Class_I_gatase-like"/>
</dbReference>
<dbReference type="InterPro" id="IPR001674">
    <property type="entry name" value="GMP_synth_C"/>
</dbReference>
<evidence type="ECO:0000313" key="13">
    <source>
        <dbReference type="Proteomes" id="UP000066284"/>
    </source>
</evidence>
<dbReference type="PRINTS" id="PR00097">
    <property type="entry name" value="ANTSNTHASEII"/>
</dbReference>
<dbReference type="SUPFAM" id="SSF54810">
    <property type="entry name" value="GMP synthetase C-terminal dimerisation domain"/>
    <property type="match status" value="1"/>
</dbReference>
<dbReference type="InterPro" id="IPR022955">
    <property type="entry name" value="GMP_synthase"/>
</dbReference>
<evidence type="ECO:0000256" key="2">
    <source>
        <dbReference type="ARBA" id="ARBA00005153"/>
    </source>
</evidence>
<evidence type="ECO:0000313" key="12">
    <source>
        <dbReference type="EMBL" id="CUQ66803.1"/>
    </source>
</evidence>
<protein>
    <recommendedName>
        <fullName evidence="9">GMP synthase [glutamine-hydrolyzing]</fullName>
        <ecNumber evidence="9">6.3.5.2</ecNumber>
    </recommendedName>
    <alternativeName>
        <fullName evidence="9">GMP synthetase</fullName>
    </alternativeName>
    <alternativeName>
        <fullName evidence="9">Glutamine amidotransferase</fullName>
    </alternativeName>
</protein>
<dbReference type="NCBIfam" id="TIGR00884">
    <property type="entry name" value="guaA_Cterm"/>
    <property type="match status" value="1"/>
</dbReference>
<dbReference type="GO" id="GO:0005524">
    <property type="term" value="F:ATP binding"/>
    <property type="evidence" value="ECO:0007669"/>
    <property type="project" value="UniProtKB-UniRule"/>
</dbReference>
<dbReference type="PANTHER" id="PTHR11922:SF2">
    <property type="entry name" value="GMP SYNTHASE [GLUTAMINE-HYDROLYZING]"/>
    <property type="match status" value="1"/>
</dbReference>
<dbReference type="CDD" id="cd01742">
    <property type="entry name" value="GATase1_GMP_Synthase"/>
    <property type="match status" value="1"/>
</dbReference>
<gene>
    <name evidence="9 12" type="primary">guaA</name>
    <name evidence="12" type="ORF">NITINOP_1828</name>
</gene>
<evidence type="ECO:0000256" key="6">
    <source>
        <dbReference type="ARBA" id="ARBA00022755"/>
    </source>
</evidence>
<dbReference type="InterPro" id="IPR022310">
    <property type="entry name" value="NAD/GMP_synthase"/>
</dbReference>
<comment type="subunit">
    <text evidence="9">Homodimer.</text>
</comment>
<evidence type="ECO:0000256" key="3">
    <source>
        <dbReference type="ARBA" id="ARBA00022598"/>
    </source>
</evidence>
<evidence type="ECO:0000256" key="8">
    <source>
        <dbReference type="ARBA" id="ARBA00022962"/>
    </source>
</evidence>
<dbReference type="PANTHER" id="PTHR11922">
    <property type="entry name" value="GMP SYNTHASE-RELATED"/>
    <property type="match status" value="1"/>
</dbReference>
<sequence>MELWHDRILVLDFGSQYTQLIARRIREARVYSQIFPCTVPLATILAYRPQGIVLSGGPSSVYEKNAPTVDKTLLDQGIPVLGICYGMQLITHLSGGDVAKSDRREYGRADLTIDDAGGLFKGIGKDGSTVVWMSHGDRIERMPPGFRAIAHTDNSPIAAMKREDPKRRIYCLQFHPEVAHTPEGAAILRNFVFEICGCKPTWTMQSYVETAVQQIRERVGRDRVICALSGGVDSSVAAALTHRAVGDQLTCIFVDNGVLRAGERRQVEKTFASQMHLNLRVIDGTKQFLAALKNVTDPERKRKIIGRQFIKHFEAESKKLKDAAYLVQGTLYPDVIESVSFKGPSATIKTHHNVGGLPARMRLKIIEPLRELFKDEVRVLGKELGLPDEIIWRQPFPGPGLAIRVLGAVTPERLAILRAAEAVVDQEIREAGLYRDIWQAFAVLLPVRTVGVMGDRRTYEHVVAIRAVTSVDGMTADWAKIPDEVLGRMSNRIINEVKGVNRVVYDVSSKPPSTIEWE</sequence>
<dbReference type="PROSITE" id="PS51553">
    <property type="entry name" value="GMPS_ATP_PPASE"/>
    <property type="match status" value="1"/>
</dbReference>
<dbReference type="InterPro" id="IPR017926">
    <property type="entry name" value="GATASE"/>
</dbReference>
<dbReference type="Pfam" id="PF00117">
    <property type="entry name" value="GATase"/>
    <property type="match status" value="1"/>
</dbReference>
<keyword evidence="7 9" id="KW-0067">ATP-binding</keyword>
<dbReference type="SUPFAM" id="SSF52402">
    <property type="entry name" value="Adenine nucleotide alpha hydrolases-like"/>
    <property type="match status" value="1"/>
</dbReference>
<dbReference type="GO" id="GO:0008483">
    <property type="term" value="F:transaminase activity"/>
    <property type="evidence" value="ECO:0007669"/>
    <property type="project" value="UniProtKB-KW"/>
</dbReference>
<keyword evidence="5 9" id="KW-0332">GMP biosynthesis</keyword>
<dbReference type="FunFam" id="3.40.50.880:FF:000001">
    <property type="entry name" value="GMP synthase [glutamine-hydrolyzing]"/>
    <property type="match status" value="1"/>
</dbReference>
<dbReference type="HAMAP" id="MF_00344">
    <property type="entry name" value="GMP_synthase"/>
    <property type="match status" value="1"/>
</dbReference>
<dbReference type="Gene3D" id="3.30.300.10">
    <property type="match status" value="1"/>
</dbReference>
<dbReference type="PRINTS" id="PR00099">
    <property type="entry name" value="CPSGATASE"/>
</dbReference>
<evidence type="ECO:0000256" key="10">
    <source>
        <dbReference type="PROSITE-ProRule" id="PRU00886"/>
    </source>
</evidence>
<keyword evidence="6 9" id="KW-0658">Purine biosynthesis</keyword>
<dbReference type="Pfam" id="PF00958">
    <property type="entry name" value="GMP_synt_C"/>
    <property type="match status" value="1"/>
</dbReference>
<reference evidence="13" key="1">
    <citation type="submission" date="2015-09" db="EMBL/GenBank/DDBJ databases">
        <authorList>
            <person name="Daims H."/>
        </authorList>
    </citation>
    <scope>NUCLEOTIDE SEQUENCE [LARGE SCALE GENOMIC DNA]</scope>
</reference>
<dbReference type="PROSITE" id="PS51273">
    <property type="entry name" value="GATASE_TYPE_1"/>
    <property type="match status" value="1"/>
</dbReference>
<evidence type="ECO:0000256" key="5">
    <source>
        <dbReference type="ARBA" id="ARBA00022749"/>
    </source>
</evidence>
<proteinExistence type="inferred from homology"/>
<dbReference type="Pfam" id="PF02540">
    <property type="entry name" value="NAD_synthase"/>
    <property type="match status" value="1"/>
</dbReference>
<name>A0A0S4KQS9_9BACT</name>
<dbReference type="Proteomes" id="UP000066284">
    <property type="component" value="Chromosome 1"/>
</dbReference>
<dbReference type="KEGG" id="nio:NITINOP_1828"/>
<dbReference type="Gene3D" id="3.40.50.620">
    <property type="entry name" value="HUPs"/>
    <property type="match status" value="1"/>
</dbReference>
<feature type="active site" evidence="9">
    <location>
        <position position="177"/>
    </location>
</feature>
<feature type="active site" description="Nucleophile" evidence="9">
    <location>
        <position position="84"/>
    </location>
</feature>
<dbReference type="OrthoDB" id="9802219at2"/>
<dbReference type="CDD" id="cd01997">
    <property type="entry name" value="GMP_synthase_C"/>
    <property type="match status" value="1"/>
</dbReference>
<accession>A0A0S4KQS9</accession>
<dbReference type="GO" id="GO:0005829">
    <property type="term" value="C:cytosol"/>
    <property type="evidence" value="ECO:0007669"/>
    <property type="project" value="TreeGrafter"/>
</dbReference>
<dbReference type="InterPro" id="IPR014729">
    <property type="entry name" value="Rossmann-like_a/b/a_fold"/>
</dbReference>
<comment type="function">
    <text evidence="1 9">Catalyzes the synthesis of GMP from XMP.</text>
</comment>
<keyword evidence="13" id="KW-1185">Reference proteome</keyword>
<dbReference type="FunFam" id="3.40.50.620:FF:000001">
    <property type="entry name" value="GMP synthase [glutamine-hydrolyzing]"/>
    <property type="match status" value="1"/>
</dbReference>
<keyword evidence="12" id="KW-0032">Aminotransferase</keyword>
<dbReference type="SUPFAM" id="SSF52317">
    <property type="entry name" value="Class I glutamine amidotransferase-like"/>
    <property type="match status" value="1"/>
</dbReference>
<keyword evidence="3 9" id="KW-0436">Ligase</keyword>
<feature type="domain" description="GMPS ATP-PPase" evidence="11">
    <location>
        <begin position="202"/>
        <end position="393"/>
    </location>
</feature>
<keyword evidence="4 9" id="KW-0547">Nucleotide-binding</keyword>
<dbReference type="InterPro" id="IPR004739">
    <property type="entry name" value="GMP_synth_GATase"/>
</dbReference>
<dbReference type="NCBIfam" id="TIGR00888">
    <property type="entry name" value="guaA_Nterm"/>
    <property type="match status" value="1"/>
</dbReference>
<dbReference type="RefSeq" id="WP_062484754.1">
    <property type="nucleotide sequence ID" value="NZ_LN885086.1"/>
</dbReference>